<comment type="caution">
    <text evidence="2">The sequence shown here is derived from an EMBL/GenBank/DDBJ whole genome shotgun (WGS) entry which is preliminary data.</text>
</comment>
<gene>
    <name evidence="2" type="ORF">WJX74_001993</name>
</gene>
<dbReference type="Proteomes" id="UP001438707">
    <property type="component" value="Unassembled WGS sequence"/>
</dbReference>
<proteinExistence type="predicted"/>
<feature type="compositionally biased region" description="Acidic residues" evidence="1">
    <location>
        <begin position="188"/>
        <end position="197"/>
    </location>
</feature>
<feature type="compositionally biased region" description="Low complexity" evidence="1">
    <location>
        <begin position="163"/>
        <end position="187"/>
    </location>
</feature>
<protein>
    <submittedName>
        <fullName evidence="2">Uncharacterized protein</fullName>
    </submittedName>
</protein>
<feature type="region of interest" description="Disordered" evidence="1">
    <location>
        <begin position="149"/>
        <end position="215"/>
    </location>
</feature>
<accession>A0AAW1SFZ9</accession>
<evidence type="ECO:0000313" key="3">
    <source>
        <dbReference type="Proteomes" id="UP001438707"/>
    </source>
</evidence>
<reference evidence="2 3" key="1">
    <citation type="journal article" date="2024" name="Nat. Commun.">
        <title>Phylogenomics reveals the evolutionary origins of lichenization in chlorophyte algae.</title>
        <authorList>
            <person name="Puginier C."/>
            <person name="Libourel C."/>
            <person name="Otte J."/>
            <person name="Skaloud P."/>
            <person name="Haon M."/>
            <person name="Grisel S."/>
            <person name="Petersen M."/>
            <person name="Berrin J.G."/>
            <person name="Delaux P.M."/>
            <person name="Dal Grande F."/>
            <person name="Keller J."/>
        </authorList>
    </citation>
    <scope>NUCLEOTIDE SEQUENCE [LARGE SCALE GENOMIC DNA]</scope>
    <source>
        <strain evidence="2 3">SAG 2145</strain>
    </source>
</reference>
<name>A0AAW1SFZ9_9CHLO</name>
<feature type="region of interest" description="Disordered" evidence="1">
    <location>
        <begin position="350"/>
        <end position="373"/>
    </location>
</feature>
<dbReference type="AlphaFoldDB" id="A0AAW1SFZ9"/>
<dbReference type="EMBL" id="JALJOS010000001">
    <property type="protein sequence ID" value="KAK9844398.1"/>
    <property type="molecule type" value="Genomic_DNA"/>
</dbReference>
<organism evidence="2 3">
    <name type="scientific">Apatococcus lobatus</name>
    <dbReference type="NCBI Taxonomy" id="904363"/>
    <lineage>
        <taxon>Eukaryota</taxon>
        <taxon>Viridiplantae</taxon>
        <taxon>Chlorophyta</taxon>
        <taxon>core chlorophytes</taxon>
        <taxon>Trebouxiophyceae</taxon>
        <taxon>Chlorellales</taxon>
        <taxon>Chlorellaceae</taxon>
        <taxon>Apatococcus</taxon>
    </lineage>
</organism>
<keyword evidence="3" id="KW-1185">Reference proteome</keyword>
<sequence>MQDGAAVCPFSAASGPLVARRTRSHRLALGCLRALLLCPWTHNLLRQQKAIIGPCFPALPQQGQLRLPAQPHGVTQDAKQTCAQPSCLGTACSTRPLANRALVHPDSPIQQGQGNSSKQLLRDRADPAQLQLARESFINALTSALEVASRDKDLTPPSEVNTPTAGSSGPSSPTSRTLSLQRSLSGDNSDDASSGDESEGHHSRHGSTHDSCGSWNLPAASANKAQKGFVVVQVPSVPAMAEIHTESETVPETLSNQPAEVSEPNEATRLLRVRTAFESFKHKRAELKDLEDASPMEVRDAAEEVAWAKQAMQVSKQLQAQLPSTGLTGPMRDELAHATAELEAEAIHTLSESDSDDDLSSPRALSDVESPRGVMTLSAEEQAKIEATLAGRQSGNEAQVQAAFTDSILGTMEILPSSPLSPWTPTDEHTPVNHQADFSRIADTCLSNIRTMAACTSTNLEQDTDILPTSTLTTIVSPASRLSATCSAGIANSTTSFPHSTTSFLPATASCPQSAAQACCSGATDADEPLADASQLTCICSMIAELQLSDVLRCPKCQPRTGLASAHSLSAQKPPRHPGRAYRAASLQRLRVAATC</sequence>
<evidence type="ECO:0000256" key="1">
    <source>
        <dbReference type="SAM" id="MobiDB-lite"/>
    </source>
</evidence>
<evidence type="ECO:0000313" key="2">
    <source>
        <dbReference type="EMBL" id="KAK9844398.1"/>
    </source>
</evidence>